<evidence type="ECO:0000313" key="8">
    <source>
        <dbReference type="Proteomes" id="UP001274321"/>
    </source>
</evidence>
<comment type="subcellular location">
    <subcellularLocation>
        <location evidence="1">Cell membrane</location>
        <topology evidence="1">Multi-pass membrane protein</topology>
    </subcellularLocation>
</comment>
<evidence type="ECO:0000256" key="4">
    <source>
        <dbReference type="ARBA" id="ARBA00022989"/>
    </source>
</evidence>
<evidence type="ECO:0000313" key="7">
    <source>
        <dbReference type="EMBL" id="MDX6805515.1"/>
    </source>
</evidence>
<accession>A0ABU4RPE5</accession>
<organism evidence="7 8">
    <name type="scientific">Terrihabitans rhizophilus</name>
    <dbReference type="NCBI Taxonomy" id="3092662"/>
    <lineage>
        <taxon>Bacteria</taxon>
        <taxon>Pseudomonadati</taxon>
        <taxon>Pseudomonadota</taxon>
        <taxon>Alphaproteobacteria</taxon>
        <taxon>Hyphomicrobiales</taxon>
        <taxon>Terrihabitans</taxon>
    </lineage>
</organism>
<keyword evidence="2" id="KW-1003">Cell membrane</keyword>
<gene>
    <name evidence="7" type="ORF">SCD90_05520</name>
</gene>
<comment type="caution">
    <text evidence="7">The sequence shown here is derived from an EMBL/GenBank/DDBJ whole genome shotgun (WGS) entry which is preliminary data.</text>
</comment>
<dbReference type="RefSeq" id="WP_319843626.1">
    <property type="nucleotide sequence ID" value="NZ_JAXAFJ010000002.1"/>
</dbReference>
<name>A0ABU4RPE5_9HYPH</name>
<feature type="transmembrane region" description="Helical" evidence="6">
    <location>
        <begin position="61"/>
        <end position="78"/>
    </location>
</feature>
<feature type="transmembrane region" description="Helical" evidence="6">
    <location>
        <begin position="30"/>
        <end position="49"/>
    </location>
</feature>
<proteinExistence type="predicted"/>
<dbReference type="Pfam" id="PF09678">
    <property type="entry name" value="Caa3_CtaG"/>
    <property type="match status" value="1"/>
</dbReference>
<feature type="transmembrane region" description="Helical" evidence="6">
    <location>
        <begin position="98"/>
        <end position="120"/>
    </location>
</feature>
<sequence>MTGSQFDLLLAASRCFGGQTFGGWTLDPTLLAPLLLSAGLYGSGTLRLWRRAGWGRGVSGAQAALFALGWLATAIALVSPLHDASRRLFTAHMVEHELLMVVAAPLLVLGRPLGAMLWALRQAWRRGLGRAARGRRFVALWAFLTRPLTATVLHGLAIWIWHVKGLFEAALAVEWLHWLQHLSFFASALLFWWVMLEGWRRRHASGAVVGHLFVTSLHTGFLGVLLTFSPSLLYEAMPDAGLWGMTPLEDQQLAGLIMWIPAGMVYAVAALAMAASWLKTARQDRPVLYSPNVP</sequence>
<dbReference type="InterPro" id="IPR019108">
    <property type="entry name" value="Caa3_assmbl_CtaG-rel"/>
</dbReference>
<keyword evidence="8" id="KW-1185">Reference proteome</keyword>
<evidence type="ECO:0000256" key="2">
    <source>
        <dbReference type="ARBA" id="ARBA00022475"/>
    </source>
</evidence>
<evidence type="ECO:0000256" key="1">
    <source>
        <dbReference type="ARBA" id="ARBA00004651"/>
    </source>
</evidence>
<feature type="transmembrane region" description="Helical" evidence="6">
    <location>
        <begin position="175"/>
        <end position="196"/>
    </location>
</feature>
<reference evidence="7 8" key="1">
    <citation type="submission" date="2023-11" db="EMBL/GenBank/DDBJ databases">
        <authorList>
            <person name="Bao R."/>
        </authorList>
    </citation>
    <scope>NUCLEOTIDE SEQUENCE [LARGE SCALE GENOMIC DNA]</scope>
    <source>
        <strain evidence="7 8">PJ23</strain>
    </source>
</reference>
<feature type="transmembrane region" description="Helical" evidence="6">
    <location>
        <begin position="208"/>
        <end position="233"/>
    </location>
</feature>
<protein>
    <submittedName>
        <fullName evidence="7">Cytochrome c oxidase assembly protein</fullName>
    </submittedName>
</protein>
<evidence type="ECO:0000256" key="5">
    <source>
        <dbReference type="ARBA" id="ARBA00023136"/>
    </source>
</evidence>
<dbReference type="Proteomes" id="UP001274321">
    <property type="component" value="Unassembled WGS sequence"/>
</dbReference>
<keyword evidence="5 6" id="KW-0472">Membrane</keyword>
<evidence type="ECO:0000256" key="3">
    <source>
        <dbReference type="ARBA" id="ARBA00022692"/>
    </source>
</evidence>
<feature type="transmembrane region" description="Helical" evidence="6">
    <location>
        <begin position="253"/>
        <end position="278"/>
    </location>
</feature>
<keyword evidence="4 6" id="KW-1133">Transmembrane helix</keyword>
<evidence type="ECO:0000256" key="6">
    <source>
        <dbReference type="SAM" id="Phobius"/>
    </source>
</evidence>
<keyword evidence="3 6" id="KW-0812">Transmembrane</keyword>
<dbReference type="EMBL" id="JAXAFJ010000002">
    <property type="protein sequence ID" value="MDX6805515.1"/>
    <property type="molecule type" value="Genomic_DNA"/>
</dbReference>
<feature type="transmembrane region" description="Helical" evidence="6">
    <location>
        <begin position="140"/>
        <end position="163"/>
    </location>
</feature>